<feature type="compositionally biased region" description="Basic and acidic residues" evidence="1">
    <location>
        <begin position="189"/>
        <end position="216"/>
    </location>
</feature>
<dbReference type="PANTHER" id="PTHR38463">
    <property type="entry name" value="STRESS RESPONSE PROTEIN YSNF"/>
    <property type="match status" value="1"/>
</dbReference>
<dbReference type="Pfam" id="PF09557">
    <property type="entry name" value="DUF2382"/>
    <property type="match status" value="1"/>
</dbReference>
<name>A0A150QI03_SORCE</name>
<dbReference type="AlphaFoldDB" id="A0A150QI03"/>
<feature type="domain" description="DUF2382" evidence="2">
    <location>
        <begin position="92"/>
        <end position="201"/>
    </location>
</feature>
<comment type="caution">
    <text evidence="3">The sequence shown here is derived from an EMBL/GenBank/DDBJ whole genome shotgun (WGS) entry which is preliminary data.</text>
</comment>
<proteinExistence type="predicted"/>
<dbReference type="NCBIfam" id="TIGR02271">
    <property type="entry name" value="YsnF/AvaK domain"/>
    <property type="match status" value="1"/>
</dbReference>
<dbReference type="InterPro" id="IPR052967">
    <property type="entry name" value="Stress_Response_Assoc"/>
</dbReference>
<organism evidence="3 4">
    <name type="scientific">Sorangium cellulosum</name>
    <name type="common">Polyangium cellulosum</name>
    <dbReference type="NCBI Taxonomy" id="56"/>
    <lineage>
        <taxon>Bacteria</taxon>
        <taxon>Pseudomonadati</taxon>
        <taxon>Myxococcota</taxon>
        <taxon>Polyangia</taxon>
        <taxon>Polyangiales</taxon>
        <taxon>Polyangiaceae</taxon>
        <taxon>Sorangium</taxon>
    </lineage>
</organism>
<feature type="region of interest" description="Disordered" evidence="1">
    <location>
        <begin position="189"/>
        <end position="237"/>
    </location>
</feature>
<reference evidence="3 4" key="1">
    <citation type="submission" date="2014-02" db="EMBL/GenBank/DDBJ databases">
        <title>The small core and large imbalanced accessory genome model reveals a collaborative survival strategy of Sorangium cellulosum strains in nature.</title>
        <authorList>
            <person name="Han K."/>
            <person name="Peng R."/>
            <person name="Blom J."/>
            <person name="Li Y.-Z."/>
        </authorList>
    </citation>
    <scope>NUCLEOTIDE SEQUENCE [LARGE SCALE GENOMIC DNA]</scope>
    <source>
        <strain evidence="3 4">So0008-312</strain>
    </source>
</reference>
<dbReference type="EMBL" id="JEMA01000632">
    <property type="protein sequence ID" value="KYF67627.1"/>
    <property type="molecule type" value="Genomic_DNA"/>
</dbReference>
<dbReference type="InterPro" id="IPR019060">
    <property type="entry name" value="DUF2382"/>
</dbReference>
<gene>
    <name evidence="3" type="ORF">BE15_00125</name>
</gene>
<dbReference type="PANTHER" id="PTHR38463:SF1">
    <property type="entry name" value="STRESS RESPONSE PROTEIN YSNF"/>
    <property type="match status" value="1"/>
</dbReference>
<evidence type="ECO:0000259" key="2">
    <source>
        <dbReference type="Pfam" id="PF09557"/>
    </source>
</evidence>
<evidence type="ECO:0000256" key="1">
    <source>
        <dbReference type="SAM" id="MobiDB-lite"/>
    </source>
</evidence>
<dbReference type="Proteomes" id="UP000075260">
    <property type="component" value="Unassembled WGS sequence"/>
</dbReference>
<sequence length="237" mass="26146">MMVTQQDIKPGMVVRSADGEKLGKVTRIEPATFEIEKGLFFTEEYLVGYDEVAGIRNGEILLTHGREHLAGDRGKARGAGASIEKGEEIRVPLVEEEVTIGKTVQEVGRVRITKQVVTEEQQIAVPVAREVVHVERVPASGERPAASDTLFEEGSISVPIREERVEVSTRPVVKEELRIGKDVIQDHETAKATVRRETADVRTEGDLPRERGRGEPEAIAPEEPPMERATGTGGRRR</sequence>
<protein>
    <recommendedName>
        <fullName evidence="2">DUF2382 domain-containing protein</fullName>
    </recommendedName>
</protein>
<evidence type="ECO:0000313" key="3">
    <source>
        <dbReference type="EMBL" id="KYF67627.1"/>
    </source>
</evidence>
<accession>A0A150QI03</accession>
<dbReference type="RefSeq" id="WP_061609721.1">
    <property type="nucleotide sequence ID" value="NZ_JEMA01000632.1"/>
</dbReference>
<evidence type="ECO:0000313" key="4">
    <source>
        <dbReference type="Proteomes" id="UP000075260"/>
    </source>
</evidence>